<dbReference type="InterPro" id="IPR014127">
    <property type="entry name" value="CHP02757"/>
</dbReference>
<dbReference type="SUPFAM" id="SSF48150">
    <property type="entry name" value="DNA-glycosylase"/>
    <property type="match status" value="1"/>
</dbReference>
<sequence>MAYTLNENLKRWAEQYETADFINADPVQIPHRYDSRVNIEISAFVTAWIAWGNRKQIIKKADFIDREIFKGEPYHYIVGNTVERGNRPEWEQYKGSTDCLYRTFTFGDFHDLCARLYDVYTSAENMEAAIKKAHETNGETALATLQSLFGSVNGIPDFEMQSACKRLCLFLRWMCRKGSPVDFGLWDVCDPRNLIIPLDTHVHKQAIRLGLTKRRTPDLCTAIEITDRFAEIFPDDPTKGDFALFGYGVNNGKVAPVTTEPEPEKEQPTAVADLSIADVLKMRLFYDNAAAEVREIWESREKARKALKATERLKAHPIDGLHNAGLLEPGEFVVTFAKVLDKRETKLSRAERDVIHTIGMTAFNKTMKKLIADEKARNNSNGDNKQ</sequence>
<dbReference type="InterPro" id="IPR011257">
    <property type="entry name" value="DNA_glycosylase"/>
</dbReference>
<accession>A0A8S5NF01</accession>
<dbReference type="GO" id="GO:0006281">
    <property type="term" value="P:DNA repair"/>
    <property type="evidence" value="ECO:0007669"/>
    <property type="project" value="InterPro"/>
</dbReference>
<protein>
    <recommendedName>
        <fullName evidence="2">TIGR02757 family protein</fullName>
    </recommendedName>
</protein>
<name>A0A8S5NF01_9CAUD</name>
<dbReference type="EMBL" id="BK015149">
    <property type="protein sequence ID" value="DAD92943.1"/>
    <property type="molecule type" value="Genomic_DNA"/>
</dbReference>
<proteinExistence type="predicted"/>
<organism evidence="1">
    <name type="scientific">Siphoviridae sp. ctrok7</name>
    <dbReference type="NCBI Taxonomy" id="2826480"/>
    <lineage>
        <taxon>Viruses</taxon>
        <taxon>Duplodnaviria</taxon>
        <taxon>Heunggongvirae</taxon>
        <taxon>Uroviricota</taxon>
        <taxon>Caudoviricetes</taxon>
    </lineage>
</organism>
<evidence type="ECO:0000313" key="1">
    <source>
        <dbReference type="EMBL" id="DAD92943.1"/>
    </source>
</evidence>
<reference evidence="1" key="1">
    <citation type="journal article" date="2021" name="Proc. Natl. Acad. Sci. U.S.A.">
        <title>A Catalog of Tens of Thousands of Viruses from Human Metagenomes Reveals Hidden Associations with Chronic Diseases.</title>
        <authorList>
            <person name="Tisza M.J."/>
            <person name="Buck C.B."/>
        </authorList>
    </citation>
    <scope>NUCLEOTIDE SEQUENCE</scope>
    <source>
        <strain evidence="1">Ctrok7</strain>
    </source>
</reference>
<dbReference type="Pfam" id="PF09674">
    <property type="entry name" value="DUF2400"/>
    <property type="match status" value="1"/>
</dbReference>
<dbReference type="NCBIfam" id="TIGR02757">
    <property type="entry name" value="TIGR02757 family protein"/>
    <property type="match status" value="1"/>
</dbReference>
<dbReference type="GO" id="GO:0003824">
    <property type="term" value="F:catalytic activity"/>
    <property type="evidence" value="ECO:0007669"/>
    <property type="project" value="InterPro"/>
</dbReference>
<evidence type="ECO:0008006" key="2">
    <source>
        <dbReference type="Google" id="ProtNLM"/>
    </source>
</evidence>